<name>A0A507B5U9_9PEZI</name>
<dbReference type="GO" id="GO:0033167">
    <property type="term" value="C:ARC complex"/>
    <property type="evidence" value="ECO:0007669"/>
    <property type="project" value="InterPro"/>
</dbReference>
<comment type="caution">
    <text evidence="2">The sequence shown here is derived from an EMBL/GenBank/DDBJ whole genome shotgun (WGS) entry which is preliminary data.</text>
</comment>
<protein>
    <submittedName>
        <fullName evidence="2">Uncharacterized protein</fullName>
    </submittedName>
</protein>
<proteinExistence type="predicted"/>
<dbReference type="EMBL" id="SKBQ01000002">
    <property type="protein sequence ID" value="TPX14094.1"/>
    <property type="molecule type" value="Genomic_DNA"/>
</dbReference>
<dbReference type="OrthoDB" id="435402at2759"/>
<dbReference type="InParanoid" id="A0A507B5U9"/>
<evidence type="ECO:0000313" key="2">
    <source>
        <dbReference type="EMBL" id="TPX14094.1"/>
    </source>
</evidence>
<accession>A0A507B5U9</accession>
<dbReference type="GO" id="GO:0031047">
    <property type="term" value="P:regulatory ncRNA-mediated gene silencing"/>
    <property type="evidence" value="ECO:0007669"/>
    <property type="project" value="InterPro"/>
</dbReference>
<sequence>MSSVQDQEMDRETFLAAIDAAMAPLKAPDPAEAAKDAESAGKVKSKKKKGKRKGKSAAARGETALHKSRGTGFEEYYADPPITPQEHVDEQKLYSAVNPFHERIEECIQRFRARRRLDNLRTMLFTNYLMIGGINSSPRQFTGVADMNDQELEDVTSSDMRAYTATDVIDRSGTSSFSRFYRVDEPDNWDVDFSGVAAGFFSDSLPKLCSYDLREYASGLEVVHNFLTYVLAHDVCPEFNDDVEKARQLCHQAAAEYPQVCAARTFLPGLFNKACGKLFSKTSDNQAVSSIYRHQEWLDDDDLDAERIFKATIALLDEFKDSKILKKARDVNDIHITETVSMDLEITEIRMPSVELDNLFVGVKDRDGKTGNMPSMGFATMRQCVIETAWDNPKPTEEELRGRPSETFIFDADTLSALQVGFKLEALVCRLDDGELSFIASLGDVLPSFYTFLPQTLMLHFKEPLPNERPAPSVEDPEVEEDGGEMEDLEKEFGEAGVGEVEAKKPVPGLKDIL</sequence>
<feature type="region of interest" description="Disordered" evidence="1">
    <location>
        <begin position="464"/>
        <end position="514"/>
    </location>
</feature>
<dbReference type="Proteomes" id="UP000319257">
    <property type="component" value="Unassembled WGS sequence"/>
</dbReference>
<organism evidence="2 3">
    <name type="scientific">Thyridium curvatum</name>
    <dbReference type="NCBI Taxonomy" id="1093900"/>
    <lineage>
        <taxon>Eukaryota</taxon>
        <taxon>Fungi</taxon>
        <taxon>Dikarya</taxon>
        <taxon>Ascomycota</taxon>
        <taxon>Pezizomycotina</taxon>
        <taxon>Sordariomycetes</taxon>
        <taxon>Sordariomycetidae</taxon>
        <taxon>Thyridiales</taxon>
        <taxon>Thyridiaceae</taxon>
        <taxon>Thyridium</taxon>
    </lineage>
</organism>
<dbReference type="AlphaFoldDB" id="A0A507B5U9"/>
<reference evidence="2 3" key="1">
    <citation type="submission" date="2019-06" db="EMBL/GenBank/DDBJ databases">
        <title>Draft genome sequence of the filamentous fungus Phialemoniopsis curvata isolated from diesel fuel.</title>
        <authorList>
            <person name="Varaljay V.A."/>
            <person name="Lyon W.J."/>
            <person name="Crouch A.L."/>
            <person name="Drake C.E."/>
            <person name="Hollomon J.M."/>
            <person name="Nadeau L.J."/>
            <person name="Nunn H.S."/>
            <person name="Stevenson B.S."/>
            <person name="Bojanowski C.L."/>
            <person name="Crookes-Goodson W.J."/>
        </authorList>
    </citation>
    <scope>NUCLEOTIDE SEQUENCE [LARGE SCALE GENOMIC DNA]</scope>
    <source>
        <strain evidence="2 3">D216</strain>
    </source>
</reference>
<dbReference type="InterPro" id="IPR018606">
    <property type="entry name" value="Arb1"/>
</dbReference>
<evidence type="ECO:0000313" key="3">
    <source>
        <dbReference type="Proteomes" id="UP000319257"/>
    </source>
</evidence>
<feature type="region of interest" description="Disordered" evidence="1">
    <location>
        <begin position="26"/>
        <end position="65"/>
    </location>
</feature>
<dbReference type="RefSeq" id="XP_030995805.1">
    <property type="nucleotide sequence ID" value="XM_031139347.1"/>
</dbReference>
<feature type="compositionally biased region" description="Basic residues" evidence="1">
    <location>
        <begin position="43"/>
        <end position="55"/>
    </location>
</feature>
<keyword evidence="3" id="KW-1185">Reference proteome</keyword>
<feature type="compositionally biased region" description="Basic and acidic residues" evidence="1">
    <location>
        <begin position="32"/>
        <end position="41"/>
    </location>
</feature>
<dbReference type="STRING" id="1093900.A0A507B5U9"/>
<dbReference type="GeneID" id="41967935"/>
<feature type="compositionally biased region" description="Acidic residues" evidence="1">
    <location>
        <begin position="475"/>
        <end position="490"/>
    </location>
</feature>
<gene>
    <name evidence="2" type="ORF">E0L32_000488</name>
</gene>
<evidence type="ECO:0000256" key="1">
    <source>
        <dbReference type="SAM" id="MobiDB-lite"/>
    </source>
</evidence>
<dbReference type="Pfam" id="PF09692">
    <property type="entry name" value="Arb1"/>
    <property type="match status" value="1"/>
</dbReference>